<evidence type="ECO:0000313" key="6">
    <source>
        <dbReference type="EMBL" id="ROQ20194.1"/>
    </source>
</evidence>
<dbReference type="SUPFAM" id="SSF56322">
    <property type="entry name" value="ADC synthase"/>
    <property type="match status" value="1"/>
</dbReference>
<feature type="domain" description="Anthranilate synthase component I N-terminal" evidence="5">
    <location>
        <begin position="18"/>
        <end position="150"/>
    </location>
</feature>
<evidence type="ECO:0000256" key="1">
    <source>
        <dbReference type="ARBA" id="ARBA00013139"/>
    </source>
</evidence>
<evidence type="ECO:0000259" key="5">
    <source>
        <dbReference type="Pfam" id="PF04715"/>
    </source>
</evidence>
<comment type="caution">
    <text evidence="6">The sequence shown here is derived from an EMBL/GenBank/DDBJ whole genome shotgun (WGS) entry which is preliminary data.</text>
</comment>
<dbReference type="InterPro" id="IPR005801">
    <property type="entry name" value="ADC_synthase"/>
</dbReference>
<dbReference type="NCBIfam" id="TIGR00553">
    <property type="entry name" value="pabB"/>
    <property type="match status" value="1"/>
</dbReference>
<dbReference type="InterPro" id="IPR015890">
    <property type="entry name" value="Chorismate_C"/>
</dbReference>
<dbReference type="InterPro" id="IPR005802">
    <property type="entry name" value="ADC_synth_comp_1"/>
</dbReference>
<dbReference type="PANTHER" id="PTHR11236">
    <property type="entry name" value="AMINOBENZOATE/ANTHRANILATE SYNTHASE"/>
    <property type="match status" value="1"/>
</dbReference>
<feature type="domain" description="Chorismate-utilising enzyme C-terminal" evidence="4">
    <location>
        <begin position="197"/>
        <end position="447"/>
    </location>
</feature>
<dbReference type="Pfam" id="PF00425">
    <property type="entry name" value="Chorismate_bind"/>
    <property type="match status" value="1"/>
</dbReference>
<sequence>MRPSPRVCSLPYFVDSAHWFACLADWEAPVWLDSGHPGSHYGRFDILAAEPHTQLTCRGTHCDIQPRGQPSERRESSPLDVVRELMPAPLSPLAEIPFATGAIGYFGYDLARRLERLPEQAAADITLPDLWLGFYDWAVVQDHQTAQAYLVTRPEQDIEPLRARLLAQTPEKALENFLEETGNRFIINTFKAELSADSYHKKLDRILDYIHAGDCYQINLAQRFHADYQGNPARAFLALRQALPSPFSGFIPLADGAVVSLSPERFIALHDGQAETRPIKGTAPRRSDPEADRAEAQALAQSAKNRAENLMIVDLLRNDLSKSCHNVRTPKLFELQSFANVHHLVSTVTGELNPDADALTLLGGSFPGGSITGAPKVRAMEIIEELEPVRRSVYCGSLGYLSADGNMDTSIAIRTLVCNQGRIYCWGGGGIVADSEPESEYEESWNKVRVLMETLEREFSDKA</sequence>
<dbReference type="Pfam" id="PF04715">
    <property type="entry name" value="Anth_synt_I_N"/>
    <property type="match status" value="1"/>
</dbReference>
<dbReference type="RefSeq" id="WP_024460212.1">
    <property type="nucleotide sequence ID" value="NZ_RJUK01000001.1"/>
</dbReference>
<dbReference type="InterPro" id="IPR006805">
    <property type="entry name" value="Anth_synth_I_N"/>
</dbReference>
<name>A0A3N1NK58_9GAMM</name>
<dbReference type="Proteomes" id="UP000273643">
    <property type="component" value="Unassembled WGS sequence"/>
</dbReference>
<evidence type="ECO:0000313" key="7">
    <source>
        <dbReference type="Proteomes" id="UP000273643"/>
    </source>
</evidence>
<dbReference type="PRINTS" id="PR00095">
    <property type="entry name" value="ANTSNTHASEI"/>
</dbReference>
<dbReference type="AlphaFoldDB" id="A0A3N1NK58"/>
<keyword evidence="2" id="KW-0808">Transferase</keyword>
<dbReference type="EMBL" id="RJUK01000001">
    <property type="protein sequence ID" value="ROQ20194.1"/>
    <property type="molecule type" value="Genomic_DNA"/>
</dbReference>
<dbReference type="OrthoDB" id="9803598at2"/>
<dbReference type="GO" id="GO:0046820">
    <property type="term" value="F:4-amino-4-deoxychorismate synthase activity"/>
    <property type="evidence" value="ECO:0007669"/>
    <property type="project" value="UniProtKB-EC"/>
</dbReference>
<proteinExistence type="predicted"/>
<dbReference type="PANTHER" id="PTHR11236:SF50">
    <property type="entry name" value="AMINODEOXYCHORISMATE SYNTHASE COMPONENT 1"/>
    <property type="match status" value="1"/>
</dbReference>
<keyword evidence="7" id="KW-1185">Reference proteome</keyword>
<evidence type="ECO:0000259" key="4">
    <source>
        <dbReference type="Pfam" id="PF00425"/>
    </source>
</evidence>
<dbReference type="EC" id="2.6.1.85" evidence="1"/>
<dbReference type="InterPro" id="IPR019999">
    <property type="entry name" value="Anth_synth_I-like"/>
</dbReference>
<accession>A0A3N1NK58</accession>
<evidence type="ECO:0000256" key="2">
    <source>
        <dbReference type="ARBA" id="ARBA00022679"/>
    </source>
</evidence>
<dbReference type="GO" id="GO:0009396">
    <property type="term" value="P:folic acid-containing compound biosynthetic process"/>
    <property type="evidence" value="ECO:0007669"/>
    <property type="project" value="InterPro"/>
</dbReference>
<evidence type="ECO:0000256" key="3">
    <source>
        <dbReference type="SAM" id="MobiDB-lite"/>
    </source>
</evidence>
<feature type="region of interest" description="Disordered" evidence="3">
    <location>
        <begin position="272"/>
        <end position="291"/>
    </location>
</feature>
<protein>
    <recommendedName>
        <fullName evidence="1">aminodeoxychorismate synthase</fullName>
        <ecNumber evidence="1">2.6.1.85</ecNumber>
    </recommendedName>
</protein>
<dbReference type="Gene3D" id="3.60.120.10">
    <property type="entry name" value="Anthranilate synthase"/>
    <property type="match status" value="1"/>
</dbReference>
<dbReference type="GO" id="GO:0000162">
    <property type="term" value="P:L-tryptophan biosynthetic process"/>
    <property type="evidence" value="ECO:0007669"/>
    <property type="project" value="TreeGrafter"/>
</dbReference>
<organism evidence="6 7">
    <name type="scientific">Marinimicrobium koreense</name>
    <dbReference type="NCBI Taxonomy" id="306545"/>
    <lineage>
        <taxon>Bacteria</taxon>
        <taxon>Pseudomonadati</taxon>
        <taxon>Pseudomonadota</taxon>
        <taxon>Gammaproteobacteria</taxon>
        <taxon>Cellvibrionales</taxon>
        <taxon>Cellvibrionaceae</taxon>
        <taxon>Marinimicrobium</taxon>
    </lineage>
</organism>
<gene>
    <name evidence="6" type="ORF">EDC38_0793</name>
</gene>
<reference evidence="6 7" key="1">
    <citation type="submission" date="2018-11" db="EMBL/GenBank/DDBJ databases">
        <title>Genomic Encyclopedia of Type Strains, Phase IV (KMG-IV): sequencing the most valuable type-strain genomes for metagenomic binning, comparative biology and taxonomic classification.</title>
        <authorList>
            <person name="Goeker M."/>
        </authorList>
    </citation>
    <scope>NUCLEOTIDE SEQUENCE [LARGE SCALE GENOMIC DNA]</scope>
    <source>
        <strain evidence="6 7">DSM 16974</strain>
    </source>
</reference>